<organism evidence="1 2">
    <name type="scientific">Gossypium australe</name>
    <dbReference type="NCBI Taxonomy" id="47621"/>
    <lineage>
        <taxon>Eukaryota</taxon>
        <taxon>Viridiplantae</taxon>
        <taxon>Streptophyta</taxon>
        <taxon>Embryophyta</taxon>
        <taxon>Tracheophyta</taxon>
        <taxon>Spermatophyta</taxon>
        <taxon>Magnoliopsida</taxon>
        <taxon>eudicotyledons</taxon>
        <taxon>Gunneridae</taxon>
        <taxon>Pentapetalae</taxon>
        <taxon>rosids</taxon>
        <taxon>malvids</taxon>
        <taxon>Malvales</taxon>
        <taxon>Malvaceae</taxon>
        <taxon>Malvoideae</taxon>
        <taxon>Gossypium</taxon>
    </lineage>
</organism>
<gene>
    <name evidence="1" type="ORF">EPI10_023777</name>
</gene>
<dbReference type="Proteomes" id="UP000325315">
    <property type="component" value="Unassembled WGS sequence"/>
</dbReference>
<protein>
    <submittedName>
        <fullName evidence="1">Uncharacterized protein</fullName>
    </submittedName>
</protein>
<dbReference type="AlphaFoldDB" id="A0A5B6VV74"/>
<dbReference type="EMBL" id="SMMG02000005">
    <property type="protein sequence ID" value="KAA3473399.1"/>
    <property type="molecule type" value="Genomic_DNA"/>
</dbReference>
<proteinExistence type="predicted"/>
<keyword evidence="2" id="KW-1185">Reference proteome</keyword>
<reference evidence="2" key="1">
    <citation type="journal article" date="2019" name="Plant Biotechnol. J.">
        <title>Genome sequencing of the Australian wild diploid species Gossypium australe highlights disease resistance and delayed gland morphogenesis.</title>
        <authorList>
            <person name="Cai Y."/>
            <person name="Cai X."/>
            <person name="Wang Q."/>
            <person name="Wang P."/>
            <person name="Zhang Y."/>
            <person name="Cai C."/>
            <person name="Xu Y."/>
            <person name="Wang K."/>
            <person name="Zhou Z."/>
            <person name="Wang C."/>
            <person name="Geng S."/>
            <person name="Li B."/>
            <person name="Dong Q."/>
            <person name="Hou Y."/>
            <person name="Wang H."/>
            <person name="Ai P."/>
            <person name="Liu Z."/>
            <person name="Yi F."/>
            <person name="Sun M."/>
            <person name="An G."/>
            <person name="Cheng J."/>
            <person name="Zhang Y."/>
            <person name="Shi Q."/>
            <person name="Xie Y."/>
            <person name="Shi X."/>
            <person name="Chang Y."/>
            <person name="Huang F."/>
            <person name="Chen Y."/>
            <person name="Hong S."/>
            <person name="Mi L."/>
            <person name="Sun Q."/>
            <person name="Zhang L."/>
            <person name="Zhou B."/>
            <person name="Peng R."/>
            <person name="Zhang X."/>
            <person name="Liu F."/>
        </authorList>
    </citation>
    <scope>NUCLEOTIDE SEQUENCE [LARGE SCALE GENOMIC DNA]</scope>
    <source>
        <strain evidence="2">cv. PA1801</strain>
    </source>
</reference>
<evidence type="ECO:0000313" key="2">
    <source>
        <dbReference type="Proteomes" id="UP000325315"/>
    </source>
</evidence>
<name>A0A5B6VV74_9ROSI</name>
<evidence type="ECO:0000313" key="1">
    <source>
        <dbReference type="EMBL" id="KAA3473399.1"/>
    </source>
</evidence>
<accession>A0A5B6VV74</accession>
<sequence>MRKQYPNLFTVVINRSSYFYHLFELRLMSRLSLRCVSVHALLRVTTSLENSLKFVHTGRHTGMCLVRV</sequence>
<comment type="caution">
    <text evidence="1">The sequence shown here is derived from an EMBL/GenBank/DDBJ whole genome shotgun (WGS) entry which is preliminary data.</text>
</comment>